<keyword evidence="2" id="KW-1185">Reference proteome</keyword>
<dbReference type="EMBL" id="OP617742">
    <property type="protein sequence ID" value="UYL04619.1"/>
    <property type="molecule type" value="Genomic_DNA"/>
</dbReference>
<evidence type="ECO:0000313" key="2">
    <source>
        <dbReference type="Proteomes" id="UP001156287"/>
    </source>
</evidence>
<accession>A0AAX3DD38</accession>
<protein>
    <submittedName>
        <fullName evidence="1">Uncharacterized protein</fullName>
    </submittedName>
</protein>
<organism evidence="1 2">
    <name type="scientific">Klebsiella phage KP13-2</name>
    <dbReference type="NCBI Taxonomy" id="2985659"/>
    <lineage>
        <taxon>Viruses</taxon>
        <taxon>Duplodnaviria</taxon>
        <taxon>Heunggongvirae</taxon>
        <taxon>Uroviricota</taxon>
        <taxon>Caudoviricetes</taxon>
        <taxon>Drexlerviridae</taxon>
        <taxon>Webervirus</taxon>
        <taxon>Webervirus KP132</taxon>
    </lineage>
</organism>
<gene>
    <name evidence="1" type="ORF">NFBINONH_00075</name>
</gene>
<dbReference type="Proteomes" id="UP001156287">
    <property type="component" value="Segment"/>
</dbReference>
<sequence length="89" mass="9665">MSFTVSKQCSVVKNYPELGIVKSANSETLNVTYEAIIVNSVDAGVAEVQFSVKSDDIGEGIITYSFNHNGLDNLLVQAETALKNSFNYL</sequence>
<name>A0AAX3DD38_9CAUD</name>
<evidence type="ECO:0000313" key="1">
    <source>
        <dbReference type="EMBL" id="UYL04619.1"/>
    </source>
</evidence>
<proteinExistence type="predicted"/>
<reference evidence="1 2" key="1">
    <citation type="submission" date="2022-10" db="EMBL/GenBank/DDBJ databases">
        <title>Bacteriophage therapy against pathological Klebsiella pneumoniae that determine the clinical course of primary sclerosing cholangitis.</title>
        <authorList>
            <person name="Ichikawa M."/>
            <person name="Nakamoto N."/>
            <person name="Kredo-Russo S."/>
            <person name="Weinstock E."/>
            <person name="Weiner I.N."/>
            <person name="Khabra E."/>
            <person name="Ben-Ishay N."/>
            <person name="Inbar D."/>
            <person name="Kowalsman N."/>
            <person name="Mordoch R."/>
            <person name="Nicenboim J."/>
            <person name="Golembo M."/>
            <person name="Zak N.B."/>
            <person name="Suzuki T."/>
            <person name="Miyamoto K."/>
            <person name="Teratani T."/>
            <person name="Fujimori S."/>
            <person name="Aoto Y."/>
            <person name="Konda M."/>
            <person name="Hayashi N."/>
            <person name="Chu P.-S."/>
            <person name="Taniki N."/>
            <person name="Morikawa R."/>
            <person name="Kasuga R."/>
            <person name="Tabuchi T."/>
            <person name="Sugimoto S."/>
            <person name="Mikami Y."/>
            <person name="Shiota A."/>
            <person name="Bassan M."/>
            <person name="Kanai T."/>
        </authorList>
    </citation>
    <scope>NUCLEOTIDE SEQUENCE [LARGE SCALE GENOMIC DNA]</scope>
</reference>